<keyword evidence="1" id="KW-0812">Transmembrane</keyword>
<organism evidence="2 3">
    <name type="scientific">Sedimentibacter saalensis</name>
    <dbReference type="NCBI Taxonomy" id="130788"/>
    <lineage>
        <taxon>Bacteria</taxon>
        <taxon>Bacillati</taxon>
        <taxon>Bacillota</taxon>
        <taxon>Tissierellia</taxon>
        <taxon>Sedimentibacter</taxon>
    </lineage>
</organism>
<comment type="caution">
    <text evidence="2">The sequence shown here is derived from an EMBL/GenBank/DDBJ whole genome shotgun (WGS) entry which is preliminary data.</text>
</comment>
<accession>A0A562J4Z3</accession>
<dbReference type="Proteomes" id="UP000315343">
    <property type="component" value="Unassembled WGS sequence"/>
</dbReference>
<proteinExistence type="predicted"/>
<keyword evidence="3" id="KW-1185">Reference proteome</keyword>
<protein>
    <submittedName>
        <fullName evidence="2">Uncharacterized protein</fullName>
    </submittedName>
</protein>
<keyword evidence="1" id="KW-1133">Transmembrane helix</keyword>
<evidence type="ECO:0000313" key="2">
    <source>
        <dbReference type="EMBL" id="TWH78167.1"/>
    </source>
</evidence>
<reference evidence="2 3" key="1">
    <citation type="submission" date="2019-07" db="EMBL/GenBank/DDBJ databases">
        <title>Genomic Encyclopedia of Type Strains, Phase I: the one thousand microbial genomes (KMG-I) project.</title>
        <authorList>
            <person name="Kyrpides N."/>
        </authorList>
    </citation>
    <scope>NUCLEOTIDE SEQUENCE [LARGE SCALE GENOMIC DNA]</scope>
    <source>
        <strain evidence="2 3">DSM 13558</strain>
    </source>
</reference>
<dbReference type="EMBL" id="VLKH01000010">
    <property type="protein sequence ID" value="TWH78167.1"/>
    <property type="molecule type" value="Genomic_DNA"/>
</dbReference>
<gene>
    <name evidence="2" type="ORF">LY60_03008</name>
</gene>
<dbReference type="AlphaFoldDB" id="A0A562J4Z3"/>
<name>A0A562J4Z3_9FIRM</name>
<evidence type="ECO:0000313" key="3">
    <source>
        <dbReference type="Proteomes" id="UP000315343"/>
    </source>
</evidence>
<feature type="transmembrane region" description="Helical" evidence="1">
    <location>
        <begin position="38"/>
        <end position="59"/>
    </location>
</feature>
<feature type="transmembrane region" description="Helical" evidence="1">
    <location>
        <begin position="71"/>
        <end position="90"/>
    </location>
</feature>
<keyword evidence="1" id="KW-0472">Membrane</keyword>
<sequence>MELEFYLKYGLLLVILISVFLTILLYKILIICKGIKKIKIVLTIFFIVFFVVNFFLIYVANYEFSLLYQKILLPAICISLSTTIFLKPIVKEKNR</sequence>
<feature type="transmembrane region" description="Helical" evidence="1">
    <location>
        <begin position="6"/>
        <end position="26"/>
    </location>
</feature>
<evidence type="ECO:0000256" key="1">
    <source>
        <dbReference type="SAM" id="Phobius"/>
    </source>
</evidence>